<dbReference type="Proteomes" id="UP000242167">
    <property type="component" value="Nucleomorph 1"/>
</dbReference>
<feature type="domain" description="Transcription factor IIIC subunit 5 HTH" evidence="1">
    <location>
        <begin position="129"/>
        <end position="283"/>
    </location>
</feature>
<keyword evidence="2" id="KW-0542">Nucleomorph</keyword>
<dbReference type="AlphaFoldDB" id="Q98RL3"/>
<dbReference type="GO" id="GO:0006384">
    <property type="term" value="P:transcription initiation at RNA polymerase III promoter"/>
    <property type="evidence" value="ECO:0007669"/>
    <property type="project" value="InterPro"/>
</dbReference>
<dbReference type="InterPro" id="IPR019136">
    <property type="entry name" value="TF_IIIC_su-5_HTH"/>
</dbReference>
<protein>
    <submittedName>
        <fullName evidence="2">Transcription factor subunit</fullName>
    </submittedName>
</protein>
<dbReference type="InterPro" id="IPR040454">
    <property type="entry name" value="TF_IIIC_Tfc1/Sfc1"/>
</dbReference>
<dbReference type="PANTHER" id="PTHR13230:SF5">
    <property type="entry name" value="GENERAL TRANSCRIPTION FACTOR 3C POLYPEPTIDE 5"/>
    <property type="match status" value="1"/>
</dbReference>
<evidence type="ECO:0000313" key="3">
    <source>
        <dbReference type="Proteomes" id="UP000242167"/>
    </source>
</evidence>
<dbReference type="GO" id="GO:0001003">
    <property type="term" value="F:RNA polymerase III type 2 promoter sequence-specific DNA binding"/>
    <property type="evidence" value="ECO:0007669"/>
    <property type="project" value="TreeGrafter"/>
</dbReference>
<sequence length="330" mass="39545">MKCNFSKKKEFHFNRDTLKDKKKTKNIMKDNYNTIIDPALKRSDFINYHNLNKNIILLKIFFLRNSNVVQKSINSRRSLLKIKYKSINDFEYNYKKKLKILYKFNSIFLNEKKFLSNFEISNIYHVSNFILPSFFAKKDIFRFDKLSKNLNKSLNISVPISDSEKKNLGLDCRSLEKNNLKVKNDIDFFDKSPVKPDDCNIINMNTKPPKIIIGYLIRLFKKRPIWNLKILKNFIPLSLRKYLKDTLLLVSYKFKRKNPFHENWIRYGYDPRNDKKSYLYQNFKSIPKNYKLNFKKPNNNAQICDLSPLRQNSKSFIFSSIFNLSNGWLL</sequence>
<dbReference type="GO" id="GO:0000127">
    <property type="term" value="C:transcription factor TFIIIC complex"/>
    <property type="evidence" value="ECO:0007669"/>
    <property type="project" value="InterPro"/>
</dbReference>
<dbReference type="EMBL" id="AF165818">
    <property type="protein sequence ID" value="AAK39935.1"/>
    <property type="molecule type" value="Genomic_DNA"/>
</dbReference>
<evidence type="ECO:0000313" key="2">
    <source>
        <dbReference type="EMBL" id="AAK39935.1"/>
    </source>
</evidence>
<dbReference type="GeneID" id="857422"/>
<organism evidence="2 3">
    <name type="scientific">Guillardia theta</name>
    <name type="common">Cryptophyte</name>
    <name type="synonym">Cryptomonas phi</name>
    <dbReference type="NCBI Taxonomy" id="55529"/>
    <lineage>
        <taxon>Eukaryota</taxon>
        <taxon>Cryptophyceae</taxon>
        <taxon>Pyrenomonadales</taxon>
        <taxon>Geminigeraceae</taxon>
        <taxon>Guillardia</taxon>
    </lineage>
</organism>
<evidence type="ECO:0000259" key="1">
    <source>
        <dbReference type="Pfam" id="PF09734"/>
    </source>
</evidence>
<accession>Q98RL3</accession>
<reference evidence="2 3" key="1">
    <citation type="journal article" date="2001" name="Nature">
        <title>The highly reduced genome of an enslaved algal nucleus.</title>
        <authorList>
            <person name="Douglas S."/>
            <person name="Zauner S."/>
            <person name="Fraunholz M."/>
            <person name="Beaton M."/>
            <person name="Penny S."/>
            <person name="Deng L."/>
            <person name="Wu X."/>
            <person name="Reith M."/>
            <person name="Cavalier-Smith T."/>
            <person name="Maier U."/>
        </authorList>
    </citation>
    <scope>NUCLEOTIDE SEQUENCE [LARGE SCALE GENOMIC DNA]</scope>
</reference>
<proteinExistence type="predicted"/>
<dbReference type="PANTHER" id="PTHR13230">
    <property type="entry name" value="GENERAL TRANSCRIPTION FACTOR IIIC, POLYPEPTIDE 5"/>
    <property type="match status" value="1"/>
</dbReference>
<dbReference type="RefSeq" id="XP_001713640.1">
    <property type="nucleotide sequence ID" value="XM_001713588.1"/>
</dbReference>
<geneLocation type="nucleomorph" evidence="2"/>
<gene>
    <name evidence="2" type="primary">trf</name>
</gene>
<name>Q98RL3_GUITH</name>
<dbReference type="PIR" id="H90100">
    <property type="entry name" value="H90100"/>
</dbReference>
<dbReference type="GO" id="GO:0001002">
    <property type="term" value="F:RNA polymerase III type 1 promoter sequence-specific DNA binding"/>
    <property type="evidence" value="ECO:0007669"/>
    <property type="project" value="TreeGrafter"/>
</dbReference>
<dbReference type="Pfam" id="PF09734">
    <property type="entry name" value="Tau95"/>
    <property type="match status" value="1"/>
</dbReference>